<dbReference type="SUPFAM" id="SSF56204">
    <property type="entry name" value="Hect, E3 ligase catalytic domain"/>
    <property type="match status" value="1"/>
</dbReference>
<keyword evidence="3" id="KW-1185">Reference proteome</keyword>
<sequence>MNILKISFLSLVSISLASKPAHERFVSSANKLALVVSRHLEPDVYDKELQNALKLLHDAPIAAAATEILDDEKLTTVLDLAGTFQQIKTTEDAKKIAALTAKWYVIGRANASFEAFENGLSALGTTFDNLFKVVDSPVGSNKAVTESLVLSRWRDYVQDIEEGEEAVELNDVLFFTTGCKVLPARKIYPTIEFLHDFEEWGEKSRFPKSNACSAILRLPVVHSTYDEFKADMDFAIQNGRGFGLP</sequence>
<dbReference type="AlphaFoldDB" id="A0A6S7I420"/>
<dbReference type="OrthoDB" id="2384350at2759"/>
<evidence type="ECO:0000313" key="2">
    <source>
        <dbReference type="EMBL" id="CAB4011659.1"/>
    </source>
</evidence>
<dbReference type="PROSITE" id="PS50237">
    <property type="entry name" value="HECT"/>
    <property type="match status" value="1"/>
</dbReference>
<evidence type="ECO:0000256" key="1">
    <source>
        <dbReference type="ARBA" id="ARBA00022786"/>
    </source>
</evidence>
<dbReference type="GO" id="GO:0016874">
    <property type="term" value="F:ligase activity"/>
    <property type="evidence" value="ECO:0007669"/>
    <property type="project" value="UniProtKB-KW"/>
</dbReference>
<proteinExistence type="predicted"/>
<dbReference type="InterPro" id="IPR035983">
    <property type="entry name" value="Hect_E3_ubiquitin_ligase"/>
</dbReference>
<protein>
    <submittedName>
        <fullName evidence="2">G2 M phase-specific E3 ubiquitin- ligase-like</fullName>
    </submittedName>
</protein>
<dbReference type="Proteomes" id="UP001152795">
    <property type="component" value="Unassembled WGS sequence"/>
</dbReference>
<comment type="caution">
    <text evidence="2">The sequence shown here is derived from an EMBL/GenBank/DDBJ whole genome shotgun (WGS) entry which is preliminary data.</text>
</comment>
<keyword evidence="1" id="KW-0833">Ubl conjugation pathway</keyword>
<dbReference type="Pfam" id="PF00632">
    <property type="entry name" value="HECT"/>
    <property type="match status" value="1"/>
</dbReference>
<dbReference type="Gene3D" id="3.30.2410.10">
    <property type="entry name" value="Hect, E3 ligase catalytic domain"/>
    <property type="match status" value="1"/>
</dbReference>
<accession>A0A6S7I420</accession>
<dbReference type="EMBL" id="CACRXK020007224">
    <property type="protein sequence ID" value="CAB4011659.1"/>
    <property type="molecule type" value="Genomic_DNA"/>
</dbReference>
<keyword evidence="2" id="KW-0436">Ligase</keyword>
<name>A0A6S7I420_PARCT</name>
<dbReference type="GO" id="GO:0004842">
    <property type="term" value="F:ubiquitin-protein transferase activity"/>
    <property type="evidence" value="ECO:0007669"/>
    <property type="project" value="InterPro"/>
</dbReference>
<gene>
    <name evidence="2" type="ORF">PACLA_8A037379</name>
</gene>
<dbReference type="InterPro" id="IPR000569">
    <property type="entry name" value="HECT_dom"/>
</dbReference>
<reference evidence="2" key="1">
    <citation type="submission" date="2020-04" db="EMBL/GenBank/DDBJ databases">
        <authorList>
            <person name="Alioto T."/>
            <person name="Alioto T."/>
            <person name="Gomez Garrido J."/>
        </authorList>
    </citation>
    <scope>NUCLEOTIDE SEQUENCE</scope>
    <source>
        <strain evidence="2">A484AB</strain>
    </source>
</reference>
<evidence type="ECO:0000313" key="3">
    <source>
        <dbReference type="Proteomes" id="UP001152795"/>
    </source>
</evidence>
<organism evidence="2 3">
    <name type="scientific">Paramuricea clavata</name>
    <name type="common">Red gorgonian</name>
    <name type="synonym">Violescent sea-whip</name>
    <dbReference type="NCBI Taxonomy" id="317549"/>
    <lineage>
        <taxon>Eukaryota</taxon>
        <taxon>Metazoa</taxon>
        <taxon>Cnidaria</taxon>
        <taxon>Anthozoa</taxon>
        <taxon>Octocorallia</taxon>
        <taxon>Malacalcyonacea</taxon>
        <taxon>Plexauridae</taxon>
        <taxon>Paramuricea</taxon>
    </lineage>
</organism>